<name>A0A3B1AKX3_9ZZZZ</name>
<protein>
    <submittedName>
        <fullName evidence="1">Uncharacterized protein</fullName>
    </submittedName>
</protein>
<feature type="non-terminal residue" evidence="1">
    <location>
        <position position="39"/>
    </location>
</feature>
<organism evidence="1">
    <name type="scientific">hydrothermal vent metagenome</name>
    <dbReference type="NCBI Taxonomy" id="652676"/>
    <lineage>
        <taxon>unclassified sequences</taxon>
        <taxon>metagenomes</taxon>
        <taxon>ecological metagenomes</taxon>
    </lineage>
</organism>
<dbReference type="EMBL" id="UOFV01000200">
    <property type="protein sequence ID" value="VAX00078.1"/>
    <property type="molecule type" value="Genomic_DNA"/>
</dbReference>
<proteinExistence type="predicted"/>
<gene>
    <name evidence="1" type="ORF">MNBD_GAMMA19-225</name>
</gene>
<reference evidence="1" key="1">
    <citation type="submission" date="2018-06" db="EMBL/GenBank/DDBJ databases">
        <authorList>
            <person name="Zhirakovskaya E."/>
        </authorList>
    </citation>
    <scope>NUCLEOTIDE SEQUENCE</scope>
</reference>
<evidence type="ECO:0000313" key="1">
    <source>
        <dbReference type="EMBL" id="VAX00078.1"/>
    </source>
</evidence>
<dbReference type="AlphaFoldDB" id="A0A3B1AKX3"/>
<accession>A0A3B1AKX3</accession>
<sequence length="39" mass="3937">MNKSLIALTFTLTAIIGLPLAANAATYNVVDVTNGGSIS</sequence>